<feature type="transmembrane region" description="Helical" evidence="1">
    <location>
        <begin position="7"/>
        <end position="23"/>
    </location>
</feature>
<dbReference type="Proteomes" id="UP001204445">
    <property type="component" value="Unassembled WGS sequence"/>
</dbReference>
<keyword evidence="1" id="KW-1133">Transmembrane helix</keyword>
<organism evidence="2 3">
    <name type="scientific">Methylohalomonas lacus</name>
    <dbReference type="NCBI Taxonomy" id="398773"/>
    <lineage>
        <taxon>Bacteria</taxon>
        <taxon>Pseudomonadati</taxon>
        <taxon>Pseudomonadota</taxon>
        <taxon>Gammaproteobacteria</taxon>
        <taxon>Methylohalomonadales</taxon>
        <taxon>Methylohalomonadaceae</taxon>
        <taxon>Methylohalomonas</taxon>
    </lineage>
</organism>
<name>A0AAE3L0Q7_9GAMM</name>
<feature type="transmembrane region" description="Helical" evidence="1">
    <location>
        <begin position="29"/>
        <end position="45"/>
    </location>
</feature>
<keyword evidence="1" id="KW-0472">Membrane</keyword>
<feature type="transmembrane region" description="Helical" evidence="1">
    <location>
        <begin position="79"/>
        <end position="100"/>
    </location>
</feature>
<keyword evidence="2" id="KW-0645">Protease</keyword>
<dbReference type="RefSeq" id="WP_259053977.1">
    <property type="nucleotide sequence ID" value="NZ_JANUCT010000002.1"/>
</dbReference>
<dbReference type="GO" id="GO:0006508">
    <property type="term" value="P:proteolysis"/>
    <property type="evidence" value="ECO:0007669"/>
    <property type="project" value="UniProtKB-KW"/>
</dbReference>
<evidence type="ECO:0000256" key="1">
    <source>
        <dbReference type="SAM" id="Phobius"/>
    </source>
</evidence>
<reference evidence="2" key="1">
    <citation type="submission" date="2022-08" db="EMBL/GenBank/DDBJ databases">
        <title>Genomic Encyclopedia of Type Strains, Phase III (KMG-III): the genomes of soil and plant-associated and newly described type strains.</title>
        <authorList>
            <person name="Whitman W."/>
        </authorList>
    </citation>
    <scope>NUCLEOTIDE SEQUENCE</scope>
    <source>
        <strain evidence="2">HMT 1</strain>
    </source>
</reference>
<feature type="transmembrane region" description="Helical" evidence="1">
    <location>
        <begin position="52"/>
        <end position="73"/>
    </location>
</feature>
<sequence length="105" mass="11008">MALIGKWAFIAGLVIAVLAGFGLDYSWVTWVLAILGLVVGFLNVGEQETQTFLLAAIGMLMSASAISVIPYIGDIGTAIIANVVAFISAAILVVTLRSLFVTARH</sequence>
<evidence type="ECO:0000313" key="3">
    <source>
        <dbReference type="Proteomes" id="UP001204445"/>
    </source>
</evidence>
<protein>
    <submittedName>
        <fullName evidence="2">Membrane associated rhomboid family serine protease</fullName>
    </submittedName>
</protein>
<dbReference type="EMBL" id="JANUCT010000002">
    <property type="protein sequence ID" value="MCS3902455.1"/>
    <property type="molecule type" value="Genomic_DNA"/>
</dbReference>
<keyword evidence="3" id="KW-1185">Reference proteome</keyword>
<evidence type="ECO:0000313" key="2">
    <source>
        <dbReference type="EMBL" id="MCS3902455.1"/>
    </source>
</evidence>
<accession>A0AAE3L0Q7</accession>
<comment type="caution">
    <text evidence="2">The sequence shown here is derived from an EMBL/GenBank/DDBJ whole genome shotgun (WGS) entry which is preliminary data.</text>
</comment>
<keyword evidence="2" id="KW-0378">Hydrolase</keyword>
<gene>
    <name evidence="2" type="ORF">J2T55_000451</name>
</gene>
<dbReference type="AlphaFoldDB" id="A0AAE3L0Q7"/>
<dbReference type="GO" id="GO:0008233">
    <property type="term" value="F:peptidase activity"/>
    <property type="evidence" value="ECO:0007669"/>
    <property type="project" value="UniProtKB-KW"/>
</dbReference>
<proteinExistence type="predicted"/>
<keyword evidence="1" id="KW-0812">Transmembrane</keyword>